<reference evidence="3" key="2">
    <citation type="journal article" date="2023" name="IMA Fungus">
        <title>Comparative genomic study of the Penicillium genus elucidates a diverse pangenome and 15 lateral gene transfer events.</title>
        <authorList>
            <person name="Petersen C."/>
            <person name="Sorensen T."/>
            <person name="Nielsen M.R."/>
            <person name="Sondergaard T.E."/>
            <person name="Sorensen J.L."/>
            <person name="Fitzpatrick D.A."/>
            <person name="Frisvad J.C."/>
            <person name="Nielsen K.L."/>
        </authorList>
    </citation>
    <scope>NUCLEOTIDE SEQUENCE</scope>
    <source>
        <strain evidence="3">IBT 23319</strain>
    </source>
</reference>
<gene>
    <name evidence="3" type="ORF">N7469_003473</name>
</gene>
<feature type="transmembrane region" description="Helical" evidence="2">
    <location>
        <begin position="41"/>
        <end position="62"/>
    </location>
</feature>
<feature type="transmembrane region" description="Helical" evidence="2">
    <location>
        <begin position="77"/>
        <end position="97"/>
    </location>
</feature>
<dbReference type="OrthoDB" id="5332281at2759"/>
<dbReference type="PANTHER" id="PTHR37544:SF3">
    <property type="entry name" value="SPRAY"/>
    <property type="match status" value="1"/>
</dbReference>
<evidence type="ECO:0000313" key="4">
    <source>
        <dbReference type="Proteomes" id="UP001147733"/>
    </source>
</evidence>
<feature type="region of interest" description="Disordered" evidence="1">
    <location>
        <begin position="1201"/>
        <end position="1251"/>
    </location>
</feature>
<comment type="caution">
    <text evidence="3">The sequence shown here is derived from an EMBL/GenBank/DDBJ whole genome shotgun (WGS) entry which is preliminary data.</text>
</comment>
<evidence type="ECO:0000256" key="1">
    <source>
        <dbReference type="SAM" id="MobiDB-lite"/>
    </source>
</evidence>
<keyword evidence="2" id="KW-0472">Membrane</keyword>
<keyword evidence="2" id="KW-1133">Transmembrane helix</keyword>
<feature type="transmembrane region" description="Helical" evidence="2">
    <location>
        <begin position="679"/>
        <end position="702"/>
    </location>
</feature>
<dbReference type="Proteomes" id="UP001147733">
    <property type="component" value="Unassembled WGS sequence"/>
</dbReference>
<organism evidence="3 4">
    <name type="scientific">Penicillium citrinum</name>
    <dbReference type="NCBI Taxonomy" id="5077"/>
    <lineage>
        <taxon>Eukaryota</taxon>
        <taxon>Fungi</taxon>
        <taxon>Dikarya</taxon>
        <taxon>Ascomycota</taxon>
        <taxon>Pezizomycotina</taxon>
        <taxon>Eurotiomycetes</taxon>
        <taxon>Eurotiomycetidae</taxon>
        <taxon>Eurotiales</taxon>
        <taxon>Aspergillaceae</taxon>
        <taxon>Penicillium</taxon>
    </lineage>
</organism>
<dbReference type="Pfam" id="PF11915">
    <property type="entry name" value="DUF3433"/>
    <property type="match status" value="2"/>
</dbReference>
<evidence type="ECO:0000313" key="3">
    <source>
        <dbReference type="EMBL" id="KAJ5234305.1"/>
    </source>
</evidence>
<dbReference type="PANTHER" id="PTHR37544">
    <property type="entry name" value="SPRAY-RELATED"/>
    <property type="match status" value="1"/>
</dbReference>
<dbReference type="EMBL" id="JAPQKT010000003">
    <property type="protein sequence ID" value="KAJ5234305.1"/>
    <property type="molecule type" value="Genomic_DNA"/>
</dbReference>
<dbReference type="InterPro" id="IPR021840">
    <property type="entry name" value="DUF3433"/>
</dbReference>
<feature type="transmembrane region" description="Helical" evidence="2">
    <location>
        <begin position="640"/>
        <end position="659"/>
    </location>
</feature>
<keyword evidence="2" id="KW-0812">Transmembrane</keyword>
<feature type="transmembrane region" description="Helical" evidence="2">
    <location>
        <begin position="744"/>
        <end position="767"/>
    </location>
</feature>
<feature type="compositionally biased region" description="Polar residues" evidence="1">
    <location>
        <begin position="1228"/>
        <end position="1237"/>
    </location>
</feature>
<keyword evidence="4" id="KW-1185">Reference proteome</keyword>
<accession>A0A9W9P2U3</accession>
<protein>
    <submittedName>
        <fullName evidence="3">Uncharacterized protein</fullName>
    </submittedName>
</protein>
<feature type="transmembrane region" description="Helical" evidence="2">
    <location>
        <begin position="520"/>
        <end position="545"/>
    </location>
</feature>
<name>A0A9W9P2U3_PENCI</name>
<reference evidence="3" key="1">
    <citation type="submission" date="2022-11" db="EMBL/GenBank/DDBJ databases">
        <authorList>
            <person name="Petersen C."/>
        </authorList>
    </citation>
    <scope>NUCLEOTIDE SEQUENCE</scope>
    <source>
        <strain evidence="3">IBT 23319</strain>
    </source>
</reference>
<feature type="transmembrane region" description="Helical" evidence="2">
    <location>
        <begin position="145"/>
        <end position="168"/>
    </location>
</feature>
<dbReference type="RefSeq" id="XP_056501805.1">
    <property type="nucleotide sequence ID" value="XM_056642393.1"/>
</dbReference>
<evidence type="ECO:0000256" key="2">
    <source>
        <dbReference type="SAM" id="Phobius"/>
    </source>
</evidence>
<sequence>MSARDPSSSSAEPPCKYTAVDKDEDVRPMPWTPFFLRRSTIVIFLCSFLSVLAALIALYVYTERDGHSLGITTEERWYYFWTYGPTAVFTILTAGWTQVEYRAAQLMPWVLMRQGPTSPSESIFLDYISPWNIISLYQSLKKKHFLVSFCISGSLLLHGVTVFSTGLFELQSVPISHQTSLAVPNRFSDATFNSTAGRETTYAVCSAFADYNMTRPIGLQDSFVYTPFYPASSFANGNSTIPADRHYEAEIDSIEPYLECHETTASWDTDSISRYTGYYEWTDDDSKDHSGFTQKTVEANTTVLASPDGCRWKMDADKVNTTLLYYPDKTTIEVKTLGCQGQDPLEKNMTKPGNNYSDWRIWAYVVDSTGAKRSGDTVLKSVWPTPPYRGIMCKPHFNAYRGPVNIMRRTGSTDTSADIRRKDLVTSQTLADLPAGKLLLGAYNSLPDSLKAANMGYNFIDHKNTSAKVFWGDMSLLKNATKQDLSCLMRQTIMSDLMEPDLHTIQGVTQYVEQRLFVRVLSFGLMTGLLICLIVVSIILLCFFVPVTVCPHDTSSIAGMTTVFAQSPELMNLFDKTDLMTESQMAETALAQSRYLSLETEGGFRIICQDAEEPNRNLEGNATNSPEWWCPLASTWGIRISVLAIPIFVIVALEVVQHISTRSRGIACIGDKSSFIHYVWVYIPALIMFAIRCLFTCIEFGVRVMQPYSALRGKSAPAETTIHENQLRKIAIYGLAEALRKQQWALAAATTSLFLAAMTPVVVSGLYTVDTSWPTSPIQVIQASRWNIGDPALAQRGTALKWWNYASDIKDENLPGLILQLNLSYPQWTYDNLAFPGFNVTEADKMPEKGYIDIQIPALRSPLVCKEAPVSCTSNSKRLVAGYLDITCGAGDPCYGDGIDVTGNTNDTESYFHYSDSPQIGSNGYKTLPSNCSTHHFLYGKWGKDLESTEYHWYNCNATIEQVTVATRLQIPSFSIDADVQPHIIPNSIEHPFTTQSWSFPDLTDLDTYLYQPDPTSSDTSALQYAMTMGVDGVPAEELLNPVVFSRRLENIWGIVTAQLLESNGLENFQDPLNTSWLVHPVTSDAPIYEGTFHDGRTYLVQSKISTRILDGLLAAMIICALIASFSMRTKGILPKSPCSLASVASFVAGSKFLNILRDVGPERRDLSQKRFSMGWWKVESETIHTSQIQVTSEYVMAPADGKIPTQGEKEQRNSQSDGIVGNRSMESRSISPNLDGNQDGEFTEIRSDSPVEGVERAINGSQSAHLHSCVSSLSGTNDREAKIERKEVLTRFGIDIDGSRPLLDDFE</sequence>
<proteinExistence type="predicted"/>
<dbReference type="GeneID" id="81381560"/>